<evidence type="ECO:0000256" key="6">
    <source>
        <dbReference type="ARBA" id="ARBA00023268"/>
    </source>
</evidence>
<dbReference type="Gene3D" id="3.40.710.10">
    <property type="entry name" value="DD-peptidase/beta-lactamase superfamily"/>
    <property type="match status" value="1"/>
</dbReference>
<dbReference type="Gene3D" id="1.10.3810.10">
    <property type="entry name" value="Biosynthetic peptidoglycan transglycosylase-like"/>
    <property type="match status" value="1"/>
</dbReference>
<evidence type="ECO:0000256" key="8">
    <source>
        <dbReference type="ARBA" id="ARBA00049902"/>
    </source>
</evidence>
<evidence type="ECO:0000256" key="7">
    <source>
        <dbReference type="ARBA" id="ARBA00034000"/>
    </source>
</evidence>
<evidence type="ECO:0000259" key="11">
    <source>
        <dbReference type="Pfam" id="PF00912"/>
    </source>
</evidence>
<keyword evidence="3" id="KW-0328">Glycosyltransferase</keyword>
<evidence type="ECO:0000259" key="10">
    <source>
        <dbReference type="Pfam" id="PF00905"/>
    </source>
</evidence>
<feature type="compositionally biased region" description="Polar residues" evidence="9">
    <location>
        <begin position="914"/>
        <end position="924"/>
    </location>
</feature>
<evidence type="ECO:0000313" key="13">
    <source>
        <dbReference type="Proteomes" id="UP001619911"/>
    </source>
</evidence>
<dbReference type="NCBIfam" id="TIGR02074">
    <property type="entry name" value="PBP_1a_fam"/>
    <property type="match status" value="1"/>
</dbReference>
<gene>
    <name evidence="12" type="ORF">QYG89_00535</name>
</gene>
<evidence type="ECO:0000256" key="5">
    <source>
        <dbReference type="ARBA" id="ARBA00022801"/>
    </source>
</evidence>
<comment type="catalytic activity">
    <reaction evidence="7">
        <text>Preferential cleavage: (Ac)2-L-Lys-D-Ala-|-D-Ala. Also transpeptidation of peptidyl-alanyl moieties that are N-acyl substituents of D-alanine.</text>
        <dbReference type="EC" id="3.4.16.4"/>
    </reaction>
</comment>
<dbReference type="EMBL" id="JAUIYO010000001">
    <property type="protein sequence ID" value="MFK2824178.1"/>
    <property type="molecule type" value="Genomic_DNA"/>
</dbReference>
<comment type="caution">
    <text evidence="12">The sequence shown here is derived from an EMBL/GenBank/DDBJ whole genome shotgun (WGS) entry which is preliminary data.</text>
</comment>
<dbReference type="InterPro" id="IPR050396">
    <property type="entry name" value="Glycosyltr_51/Transpeptidase"/>
</dbReference>
<dbReference type="PANTHER" id="PTHR32282">
    <property type="entry name" value="BINDING PROTEIN TRANSPEPTIDASE, PUTATIVE-RELATED"/>
    <property type="match status" value="1"/>
</dbReference>
<protein>
    <submittedName>
        <fullName evidence="12">PBP1A family penicillin-binding protein</fullName>
    </submittedName>
</protein>
<dbReference type="RefSeq" id="WP_404313681.1">
    <property type="nucleotide sequence ID" value="NZ_JAUIYO010000001.1"/>
</dbReference>
<feature type="region of interest" description="Disordered" evidence="9">
    <location>
        <begin position="736"/>
        <end position="771"/>
    </location>
</feature>
<dbReference type="SUPFAM" id="SSF53955">
    <property type="entry name" value="Lysozyme-like"/>
    <property type="match status" value="1"/>
</dbReference>
<keyword evidence="13" id="KW-1185">Reference proteome</keyword>
<accession>A0ABW8I3X7</accession>
<keyword evidence="4" id="KW-0808">Transferase</keyword>
<dbReference type="InterPro" id="IPR012338">
    <property type="entry name" value="Beta-lactam/transpept-like"/>
</dbReference>
<dbReference type="InterPro" id="IPR001460">
    <property type="entry name" value="PCN-bd_Tpept"/>
</dbReference>
<feature type="compositionally biased region" description="Low complexity" evidence="9">
    <location>
        <begin position="743"/>
        <end position="762"/>
    </location>
</feature>
<proteinExistence type="predicted"/>
<evidence type="ECO:0000256" key="4">
    <source>
        <dbReference type="ARBA" id="ARBA00022679"/>
    </source>
</evidence>
<feature type="domain" description="Glycosyl transferase family 51" evidence="11">
    <location>
        <begin position="88"/>
        <end position="262"/>
    </location>
</feature>
<keyword evidence="6" id="KW-0511">Multifunctional enzyme</keyword>
<dbReference type="PANTHER" id="PTHR32282:SF29">
    <property type="entry name" value="PENICILLIN-BINDING PROTEIN 1A"/>
    <property type="match status" value="1"/>
</dbReference>
<dbReference type="InterPro" id="IPR036950">
    <property type="entry name" value="PBP_transglycosylase"/>
</dbReference>
<reference evidence="12 13" key="1">
    <citation type="submission" date="2023-07" db="EMBL/GenBank/DDBJ databases">
        <title>Bacillus lucianemedeirus sp. nov, a new species isolated from an immunobiological production facility.</title>
        <authorList>
            <person name="Costa L.V."/>
            <person name="Miranda R.V.S.L."/>
            <person name="Brandao M.L.L."/>
            <person name="Reis C.M.F."/>
            <person name="Frazao A.M."/>
            <person name="Cruz F.V."/>
            <person name="Baio P.V.P."/>
            <person name="Veras J.F.C."/>
            <person name="Ramos J.N."/>
            <person name="Vieira V."/>
        </authorList>
    </citation>
    <scope>NUCLEOTIDE SEQUENCE [LARGE SCALE GENOMIC DNA]</scope>
    <source>
        <strain evidence="12 13">B190/17</strain>
    </source>
</reference>
<evidence type="ECO:0000256" key="9">
    <source>
        <dbReference type="SAM" id="MobiDB-lite"/>
    </source>
</evidence>
<dbReference type="InterPro" id="IPR023346">
    <property type="entry name" value="Lysozyme-like_dom_sf"/>
</dbReference>
<dbReference type="SUPFAM" id="SSF56601">
    <property type="entry name" value="beta-lactamase/transpeptidase-like"/>
    <property type="match status" value="1"/>
</dbReference>
<organism evidence="12 13">
    <name type="scientific">Bacillus lumedeiriae</name>
    <dbReference type="NCBI Taxonomy" id="3058829"/>
    <lineage>
        <taxon>Bacteria</taxon>
        <taxon>Bacillati</taxon>
        <taxon>Bacillota</taxon>
        <taxon>Bacilli</taxon>
        <taxon>Bacillales</taxon>
        <taxon>Bacillaceae</taxon>
        <taxon>Bacillus</taxon>
    </lineage>
</organism>
<feature type="compositionally biased region" description="Low complexity" evidence="9">
    <location>
        <begin position="829"/>
        <end position="896"/>
    </location>
</feature>
<feature type="region of interest" description="Disordered" evidence="9">
    <location>
        <begin position="788"/>
        <end position="924"/>
    </location>
</feature>
<keyword evidence="2" id="KW-0645">Protease</keyword>
<feature type="compositionally biased region" description="Basic residues" evidence="9">
    <location>
        <begin position="10"/>
        <end position="19"/>
    </location>
</feature>
<feature type="compositionally biased region" description="Acidic residues" evidence="9">
    <location>
        <begin position="798"/>
        <end position="808"/>
    </location>
</feature>
<sequence>MSDQYNSRIERRKQKNKRTAKQEAPTAKNSKKRTASLAKKIFFTLAALFLLSMAAGAGTFALMVKDTPKLDQALLRDPISSKIYDMNGDFITSVGSAKRDYVKYEDIPQLVRDAILATEDARFFQHHGIDIIRIGGAAIKNVTEGFGSEGASTITQQVVKMSFLSPDKTLKRKAQEAWLAYQLDKEYSKEEIFEMYVNKVYMSDGIHGIKEAANHYFDKDLDELTLPEAAVIAGMPQSPNNYNPFDHPDRAEKRRNIVLSLMEQHQKISAADMEAAKQTSIKEQVAKKKPDAGNVKKFNSYIDMVVEEVQSMGEYNPYSDGLKIYTTLDPKAQTYMEKLLNTDEIIHYPSEKFQAGISLIDTKTGEVRAIGGGRNQEVERGFNYAVDLKQRQPGSVIKPLIDYGPAIEYLKWSTYQQLDDRPYSYSNGAPIRNAGGSYMGPITLRTALVHSRNIPALQTYQKVGHEKANEFLNNVGIHIPEHQSENESNSIGAMGGISPLDLSGAYAAFGNGGTYNKPHTVKKIVLSDGETEVKNDIKPQKAMSDYTAYMITDVLKDVVKEGTGRRANIPGLPVAGKTGTTNYTAKEKRDWNISSSAAPDSWFVGYTTNYTAAIWTGYEKKSDYLSKNSQNISKELFKNLMEEVSSDKETKNFKKPNSVVELPIKKGTNPAQIAGAGTPSSEKVYELFIRGEEPKKVFNDFKEKEKDEEKEKEKEGKIENLTASYDAASQSISVSWSFGGKGSPSFTVSSSTGESQSTGGNSAVFGNAQPGQSYSYTVTVTVDGETLDTASTSITVPGEEEPPQDDSTDVLPPEQPGDNGNNNGGNNGNGNNDNNNGGNNGNGNNDNNNGGNNGNGNNNNNNGGNNGNGNNNNNNGGNNGNDSNNGNNGGNNNAPPTTTPPTAPPETGGTLTPSPGNTQQDSDM</sequence>
<keyword evidence="1" id="KW-0121">Carboxypeptidase</keyword>
<evidence type="ECO:0000313" key="12">
    <source>
        <dbReference type="EMBL" id="MFK2824178.1"/>
    </source>
</evidence>
<evidence type="ECO:0000256" key="1">
    <source>
        <dbReference type="ARBA" id="ARBA00022645"/>
    </source>
</evidence>
<feature type="domain" description="Penicillin-binding protein transpeptidase" evidence="10">
    <location>
        <begin position="357"/>
        <end position="642"/>
    </location>
</feature>
<feature type="region of interest" description="Disordered" evidence="9">
    <location>
        <begin position="1"/>
        <end position="31"/>
    </location>
</feature>
<evidence type="ECO:0000256" key="3">
    <source>
        <dbReference type="ARBA" id="ARBA00022676"/>
    </source>
</evidence>
<dbReference type="Pfam" id="PF00912">
    <property type="entry name" value="Transgly"/>
    <property type="match status" value="1"/>
</dbReference>
<dbReference type="InterPro" id="IPR001264">
    <property type="entry name" value="Glyco_trans_51"/>
</dbReference>
<name>A0ABW8I3X7_9BACI</name>
<comment type="catalytic activity">
    <reaction evidence="8">
        <text>[GlcNAc-(1-&gt;4)-Mur2Ac(oyl-L-Ala-gamma-D-Glu-L-Lys-D-Ala-D-Ala)](n)-di-trans,octa-cis-undecaprenyl diphosphate + beta-D-GlcNAc-(1-&gt;4)-Mur2Ac(oyl-L-Ala-gamma-D-Glu-L-Lys-D-Ala-D-Ala)-di-trans,octa-cis-undecaprenyl diphosphate = [GlcNAc-(1-&gt;4)-Mur2Ac(oyl-L-Ala-gamma-D-Glu-L-Lys-D-Ala-D-Ala)](n+1)-di-trans,octa-cis-undecaprenyl diphosphate + di-trans,octa-cis-undecaprenyl diphosphate + H(+)</text>
        <dbReference type="Rhea" id="RHEA:23708"/>
        <dbReference type="Rhea" id="RHEA-COMP:9602"/>
        <dbReference type="Rhea" id="RHEA-COMP:9603"/>
        <dbReference type="ChEBI" id="CHEBI:15378"/>
        <dbReference type="ChEBI" id="CHEBI:58405"/>
        <dbReference type="ChEBI" id="CHEBI:60033"/>
        <dbReference type="ChEBI" id="CHEBI:78435"/>
        <dbReference type="EC" id="2.4.99.28"/>
    </reaction>
</comment>
<keyword evidence="5" id="KW-0378">Hydrolase</keyword>
<dbReference type="Pfam" id="PF00905">
    <property type="entry name" value="Transpeptidase"/>
    <property type="match status" value="1"/>
</dbReference>
<dbReference type="Proteomes" id="UP001619911">
    <property type="component" value="Unassembled WGS sequence"/>
</dbReference>
<evidence type="ECO:0000256" key="2">
    <source>
        <dbReference type="ARBA" id="ARBA00022670"/>
    </source>
</evidence>